<dbReference type="GO" id="GO:0016747">
    <property type="term" value="F:acyltransferase activity, transferring groups other than amino-acyl groups"/>
    <property type="evidence" value="ECO:0007669"/>
    <property type="project" value="InterPro"/>
</dbReference>
<protein>
    <submittedName>
        <fullName evidence="2">GNAT superfamily N-acetyltransferase</fullName>
    </submittedName>
</protein>
<accession>A0A7W8IM79</accession>
<gene>
    <name evidence="2" type="ORF">HNQ34_000170</name>
</gene>
<comment type="caution">
    <text evidence="2">The sequence shown here is derived from an EMBL/GenBank/DDBJ whole genome shotgun (WGS) entry which is preliminary data.</text>
</comment>
<dbReference type="EMBL" id="JACHEP010000001">
    <property type="protein sequence ID" value="MBB5323093.1"/>
    <property type="molecule type" value="Genomic_DNA"/>
</dbReference>
<feature type="domain" description="N-acetyltransferase" evidence="1">
    <location>
        <begin position="3"/>
        <end position="159"/>
    </location>
</feature>
<organism evidence="2 3">
    <name type="scientific">Anoxybacteroides tepidamans</name>
    <dbReference type="NCBI Taxonomy" id="265948"/>
    <lineage>
        <taxon>Bacteria</taxon>
        <taxon>Bacillati</taxon>
        <taxon>Bacillota</taxon>
        <taxon>Bacilli</taxon>
        <taxon>Bacillales</taxon>
        <taxon>Anoxybacillaceae</taxon>
        <taxon>Anoxybacteroides</taxon>
    </lineage>
</organism>
<dbReference type="InterPro" id="IPR016181">
    <property type="entry name" value="Acyl_CoA_acyltransferase"/>
</dbReference>
<dbReference type="AlphaFoldDB" id="A0A7W8IM79"/>
<evidence type="ECO:0000313" key="2">
    <source>
        <dbReference type="EMBL" id="MBB5323093.1"/>
    </source>
</evidence>
<dbReference type="Proteomes" id="UP000520011">
    <property type="component" value="Unassembled WGS sequence"/>
</dbReference>
<dbReference type="InterPro" id="IPR000182">
    <property type="entry name" value="GNAT_dom"/>
</dbReference>
<evidence type="ECO:0000313" key="3">
    <source>
        <dbReference type="Proteomes" id="UP000520011"/>
    </source>
</evidence>
<dbReference type="CDD" id="cd04301">
    <property type="entry name" value="NAT_SF"/>
    <property type="match status" value="1"/>
</dbReference>
<proteinExistence type="predicted"/>
<sequence length="160" mass="18183">MNVSIRLAREEEAFIVHQVMIAAFEEYRQMDVPSSALNETVDSIRQKLRSGTEQALLCFNSNQPIGTVRFTINGASLYFFRLSVCPKARGKGVAKAMLHWLEDYAKECKVQEIGCRVRASIPKNIYLYESAGYHICEEKIVMSNDVIPVKTVVMKKYLAK</sequence>
<dbReference type="Pfam" id="PF00583">
    <property type="entry name" value="Acetyltransf_1"/>
    <property type="match status" value="1"/>
</dbReference>
<dbReference type="RefSeq" id="WP_183250878.1">
    <property type="nucleotide sequence ID" value="NZ_JACHEP010000001.1"/>
</dbReference>
<reference evidence="2 3" key="1">
    <citation type="submission" date="2020-08" db="EMBL/GenBank/DDBJ databases">
        <title>Genomic Encyclopedia of Type Strains, Phase IV (KMG-IV): sequencing the most valuable type-strain genomes for metagenomic binning, comparative biology and taxonomic classification.</title>
        <authorList>
            <person name="Goeker M."/>
        </authorList>
    </citation>
    <scope>NUCLEOTIDE SEQUENCE [LARGE SCALE GENOMIC DNA]</scope>
    <source>
        <strain evidence="2 3">DSM 16325</strain>
    </source>
</reference>
<evidence type="ECO:0000259" key="1">
    <source>
        <dbReference type="PROSITE" id="PS51186"/>
    </source>
</evidence>
<name>A0A7W8IM79_9BACL</name>
<dbReference type="SUPFAM" id="SSF55729">
    <property type="entry name" value="Acyl-CoA N-acyltransferases (Nat)"/>
    <property type="match status" value="1"/>
</dbReference>
<dbReference type="PROSITE" id="PS51186">
    <property type="entry name" value="GNAT"/>
    <property type="match status" value="1"/>
</dbReference>
<keyword evidence="3" id="KW-1185">Reference proteome</keyword>
<dbReference type="Gene3D" id="3.40.630.30">
    <property type="match status" value="1"/>
</dbReference>
<keyword evidence="2" id="KW-0808">Transferase</keyword>